<evidence type="ECO:0000313" key="1">
    <source>
        <dbReference type="EMBL" id="QEM07610.1"/>
    </source>
</evidence>
<dbReference type="Gene3D" id="3.10.450.50">
    <property type="match status" value="1"/>
</dbReference>
<proteinExistence type="predicted"/>
<reference evidence="1 2" key="1">
    <citation type="submission" date="2019-08" db="EMBL/GenBank/DDBJ databases">
        <title>Comparative genome analysis confer to the adaptation heavy metal polluted environment.</title>
        <authorList>
            <person name="Li Y."/>
        </authorList>
    </citation>
    <scope>NUCLEOTIDE SEQUENCE [LARGE SCALE GENOMIC DNA]</scope>
    <source>
        <strain evidence="1 2">P2</strain>
    </source>
</reference>
<organism evidence="1 2">
    <name type="scientific">Mucilaginibacter rubeus</name>
    <dbReference type="NCBI Taxonomy" id="2027860"/>
    <lineage>
        <taxon>Bacteria</taxon>
        <taxon>Pseudomonadati</taxon>
        <taxon>Bacteroidota</taxon>
        <taxon>Sphingobacteriia</taxon>
        <taxon>Sphingobacteriales</taxon>
        <taxon>Sphingobacteriaceae</taxon>
        <taxon>Mucilaginibacter</taxon>
    </lineage>
</organism>
<dbReference type="AlphaFoldDB" id="A0AAE6MLB3"/>
<dbReference type="Pfam" id="PF12893">
    <property type="entry name" value="Lumazine_bd_2"/>
    <property type="match status" value="1"/>
</dbReference>
<gene>
    <name evidence="1" type="ORF">DIU31_030445</name>
</gene>
<dbReference type="SUPFAM" id="SSF54427">
    <property type="entry name" value="NTF2-like"/>
    <property type="match status" value="1"/>
</dbReference>
<dbReference type="InterPro" id="IPR039437">
    <property type="entry name" value="FrzH/put_lumazine-bd"/>
</dbReference>
<accession>A0AAE6MLB3</accession>
<dbReference type="InterPro" id="IPR032710">
    <property type="entry name" value="NTF2-like_dom_sf"/>
</dbReference>
<dbReference type="EMBL" id="CP043451">
    <property type="protein sequence ID" value="QEM07610.1"/>
    <property type="molecule type" value="Genomic_DNA"/>
</dbReference>
<protein>
    <submittedName>
        <fullName evidence="1">Uncharacterized protein</fullName>
    </submittedName>
</protein>
<dbReference type="Proteomes" id="UP000250557">
    <property type="component" value="Chromosome"/>
</dbReference>
<sequence>MVAMSYEYKNNLKVKNLKNNNNMKTLKSIMLGLALLVIGTAAKATNKIEGDNLTKNYAINTYIDAMTRGKMQGFNEVVDQSAKFSMLRGTKVLSFTKTEVVDLLKANKNTEQDCITSTSIVESNNDLAVVKVDMKYSTFTRSNYVTVTNTGSGWKITNVYSVFK</sequence>
<evidence type="ECO:0000313" key="2">
    <source>
        <dbReference type="Proteomes" id="UP000250557"/>
    </source>
</evidence>
<name>A0AAE6MLB3_9SPHI</name>